<name>A0ACA9SIM6_9GLOM</name>
<dbReference type="EMBL" id="CAJVQC010128727">
    <property type="protein sequence ID" value="CAG8841026.1"/>
    <property type="molecule type" value="Genomic_DNA"/>
</dbReference>
<comment type="caution">
    <text evidence="1">The sequence shown here is derived from an EMBL/GenBank/DDBJ whole genome shotgun (WGS) entry which is preliminary data.</text>
</comment>
<evidence type="ECO:0000313" key="2">
    <source>
        <dbReference type="Proteomes" id="UP000789920"/>
    </source>
</evidence>
<evidence type="ECO:0000313" key="1">
    <source>
        <dbReference type="EMBL" id="CAG8841026.1"/>
    </source>
</evidence>
<dbReference type="Proteomes" id="UP000789920">
    <property type="component" value="Unassembled WGS sequence"/>
</dbReference>
<accession>A0ACA9SIM6</accession>
<organism evidence="1 2">
    <name type="scientific">Racocetra persica</name>
    <dbReference type="NCBI Taxonomy" id="160502"/>
    <lineage>
        <taxon>Eukaryota</taxon>
        <taxon>Fungi</taxon>
        <taxon>Fungi incertae sedis</taxon>
        <taxon>Mucoromycota</taxon>
        <taxon>Glomeromycotina</taxon>
        <taxon>Glomeromycetes</taxon>
        <taxon>Diversisporales</taxon>
        <taxon>Gigasporaceae</taxon>
        <taxon>Racocetra</taxon>
    </lineage>
</organism>
<proteinExistence type="predicted"/>
<reference evidence="1" key="1">
    <citation type="submission" date="2021-06" db="EMBL/GenBank/DDBJ databases">
        <authorList>
            <person name="Kallberg Y."/>
            <person name="Tangrot J."/>
            <person name="Rosling A."/>
        </authorList>
    </citation>
    <scope>NUCLEOTIDE SEQUENCE</scope>
    <source>
        <strain evidence="1">MA461A</strain>
    </source>
</reference>
<gene>
    <name evidence="1" type="ORF">RPERSI_LOCUS31685</name>
</gene>
<feature type="non-terminal residue" evidence="1">
    <location>
        <position position="1"/>
    </location>
</feature>
<sequence length="177" mass="20467">SYLKPSEKFNGREESNKLKSLEQPLNISLNDSSSEGDSVENKENYGKLIKKAQALLNPEPETCSLQVKVLNNNIFFDLKHSDGSMNFERLINFGDDIKSIKTKFENWRTIDQVITKMQTELEYYKLCYFFKLINRYSALYKLVIKEPQDDLKKLSLKEKINNGISLGANAKSKSKRK</sequence>
<keyword evidence="2" id="KW-1185">Reference proteome</keyword>
<protein>
    <submittedName>
        <fullName evidence="1">24610_t:CDS:1</fullName>
    </submittedName>
</protein>